<organism evidence="1 2">
    <name type="scientific">Thalassococcus lentus</name>
    <dbReference type="NCBI Taxonomy" id="1210524"/>
    <lineage>
        <taxon>Bacteria</taxon>
        <taxon>Pseudomonadati</taxon>
        <taxon>Pseudomonadota</taxon>
        <taxon>Alphaproteobacteria</taxon>
        <taxon>Rhodobacterales</taxon>
        <taxon>Roseobacteraceae</taxon>
        <taxon>Thalassococcus</taxon>
    </lineage>
</organism>
<dbReference type="SUPFAM" id="SSF158837">
    <property type="entry name" value="AGR C 984p-like"/>
    <property type="match status" value="1"/>
</dbReference>
<dbReference type="InterPro" id="IPR023157">
    <property type="entry name" value="AGR-C-984p-like_sf"/>
</dbReference>
<protein>
    <submittedName>
        <fullName evidence="1">DUF1217 domain-containing protein</fullName>
    </submittedName>
</protein>
<sequence>MSFQPVLIGSGLVGWQFLKTTSDTQKATFENSVSIVRETDYFEQNIQSITTAEELVADRRLLSVALTAFGLQDDLDNRFFIQTILEEGTTAPDALANRLADDRYTALSAAFGFDGIVGPNTQRSGFSAEIVSKYQAQQFEVAIGNQDETLRLALNFERSLPEVAQSSGSDDAQWFRIMGTPPLRTVFETALNLPSSFGQLDIDKQLEVFRDKAQSRFGVKEISDLAETETMQRVIQTFLLQDQVAQFQQANSGQIALNLLQAIPRTSILDRFS</sequence>
<dbReference type="Pfam" id="PF06748">
    <property type="entry name" value="DUF1217"/>
    <property type="match status" value="1"/>
</dbReference>
<keyword evidence="2" id="KW-1185">Reference proteome</keyword>
<evidence type="ECO:0000313" key="1">
    <source>
        <dbReference type="EMBL" id="MDA7423321.1"/>
    </source>
</evidence>
<dbReference type="InterPro" id="IPR010626">
    <property type="entry name" value="DUF1217"/>
</dbReference>
<reference evidence="1 2" key="1">
    <citation type="submission" date="2023-01" db="EMBL/GenBank/DDBJ databases">
        <title>Thalassococcus onchidii sp. nov., isolated from a marine invertebrate from the South China Sea.</title>
        <authorList>
            <person name="Xu S."/>
            <person name="Liu Z."/>
            <person name="Xu Y."/>
        </authorList>
    </citation>
    <scope>NUCLEOTIDE SEQUENCE [LARGE SCALE GENOMIC DNA]</scope>
    <source>
        <strain evidence="1 2">KCTC 32084</strain>
    </source>
</reference>
<accession>A0ABT4XN05</accession>
<proteinExistence type="predicted"/>
<dbReference type="RefSeq" id="WP_271430684.1">
    <property type="nucleotide sequence ID" value="NZ_JAQIOY010000001.1"/>
</dbReference>
<dbReference type="Proteomes" id="UP001210720">
    <property type="component" value="Unassembled WGS sequence"/>
</dbReference>
<dbReference type="Gene3D" id="1.10.3700.10">
    <property type="entry name" value="AGR C 984p-like"/>
    <property type="match status" value="1"/>
</dbReference>
<dbReference type="EMBL" id="JAQIOY010000001">
    <property type="protein sequence ID" value="MDA7423321.1"/>
    <property type="molecule type" value="Genomic_DNA"/>
</dbReference>
<gene>
    <name evidence="1" type="ORF">PFY00_01155</name>
</gene>
<name>A0ABT4XN05_9RHOB</name>
<comment type="caution">
    <text evidence="1">The sequence shown here is derived from an EMBL/GenBank/DDBJ whole genome shotgun (WGS) entry which is preliminary data.</text>
</comment>
<evidence type="ECO:0000313" key="2">
    <source>
        <dbReference type="Proteomes" id="UP001210720"/>
    </source>
</evidence>